<comment type="caution">
    <text evidence="9">The sequence shown here is derived from an EMBL/GenBank/DDBJ whole genome shotgun (WGS) entry which is preliminary data.</text>
</comment>
<keyword evidence="2" id="KW-0808">Transferase</keyword>
<protein>
    <submittedName>
        <fullName evidence="9">Molybdopterin-guanine dinucleotide biosynthesis protein A</fullName>
    </submittedName>
</protein>
<keyword evidence="10" id="KW-1185">Reference proteome</keyword>
<dbReference type="PANTHER" id="PTHR19136:SF81">
    <property type="entry name" value="MOLYBDENUM COFACTOR GUANYLYLTRANSFERASE"/>
    <property type="match status" value="1"/>
</dbReference>
<dbReference type="GO" id="GO:0005525">
    <property type="term" value="F:GTP binding"/>
    <property type="evidence" value="ECO:0007669"/>
    <property type="project" value="UniProtKB-KW"/>
</dbReference>
<dbReference type="Pfam" id="PF12804">
    <property type="entry name" value="NTP_transf_3"/>
    <property type="match status" value="1"/>
</dbReference>
<dbReference type="EMBL" id="APBN01000003">
    <property type="protein sequence ID" value="EMT53285.1"/>
    <property type="molecule type" value="Genomic_DNA"/>
</dbReference>
<accession>M8ECQ9</accession>
<gene>
    <name evidence="9" type="ORF">I532_10917</name>
</gene>
<dbReference type="Proteomes" id="UP000012081">
    <property type="component" value="Unassembled WGS sequence"/>
</dbReference>
<keyword evidence="4" id="KW-0547">Nucleotide-binding</keyword>
<evidence type="ECO:0000256" key="5">
    <source>
        <dbReference type="ARBA" id="ARBA00022842"/>
    </source>
</evidence>
<sequence>MGQPKELLAWQGSTLIQYLRQEVNAAGLPCLIVSNTPEALQREGEKGQGAEVAEAAVEVEVTRDLVPSAGPISGIVSAFRLRSEEALLVLSCDLPFADRTQLERLIQYAGEVSEWDAIVVKEERLHPLFALYHRRSQPRWEEALQMKQHRLMEVLCGLQVVTTPPGLLDPWAAFNANTPEEYRIALQEKQKRETGQP</sequence>
<keyword evidence="7" id="KW-0501">Molybdenum cofactor biosynthesis</keyword>
<dbReference type="PATRIC" id="fig|1300222.3.peg.2270"/>
<dbReference type="SUPFAM" id="SSF53448">
    <property type="entry name" value="Nucleotide-diphospho-sugar transferases"/>
    <property type="match status" value="1"/>
</dbReference>
<evidence type="ECO:0000259" key="8">
    <source>
        <dbReference type="Pfam" id="PF12804"/>
    </source>
</evidence>
<dbReference type="Gene3D" id="3.90.550.10">
    <property type="entry name" value="Spore Coat Polysaccharide Biosynthesis Protein SpsA, Chain A"/>
    <property type="match status" value="1"/>
</dbReference>
<dbReference type="CDD" id="cd02503">
    <property type="entry name" value="MobA"/>
    <property type="match status" value="1"/>
</dbReference>
<proteinExistence type="predicted"/>
<evidence type="ECO:0000256" key="3">
    <source>
        <dbReference type="ARBA" id="ARBA00022723"/>
    </source>
</evidence>
<keyword evidence="3" id="KW-0479">Metal-binding</keyword>
<dbReference type="PANTHER" id="PTHR19136">
    <property type="entry name" value="MOLYBDENUM COFACTOR GUANYLYLTRANSFERASE"/>
    <property type="match status" value="1"/>
</dbReference>
<keyword evidence="6" id="KW-0342">GTP-binding</keyword>
<dbReference type="STRING" id="1300222.I532_10917"/>
<keyword evidence="5" id="KW-0460">Magnesium</keyword>
<evidence type="ECO:0000256" key="4">
    <source>
        <dbReference type="ARBA" id="ARBA00022741"/>
    </source>
</evidence>
<dbReference type="GO" id="GO:0046872">
    <property type="term" value="F:metal ion binding"/>
    <property type="evidence" value="ECO:0007669"/>
    <property type="project" value="UniProtKB-KW"/>
</dbReference>
<evidence type="ECO:0000256" key="7">
    <source>
        <dbReference type="ARBA" id="ARBA00023150"/>
    </source>
</evidence>
<evidence type="ECO:0000256" key="2">
    <source>
        <dbReference type="ARBA" id="ARBA00022679"/>
    </source>
</evidence>
<reference evidence="9 10" key="1">
    <citation type="submission" date="2013-03" db="EMBL/GenBank/DDBJ databases">
        <title>Assembly of a new bacterial strain Brevibacillus borstelensis AK1.</title>
        <authorList>
            <person name="Rajan I."/>
            <person name="PoliReddy D."/>
            <person name="Sugumar T."/>
            <person name="Rathinam K."/>
            <person name="Alqarawi S."/>
            <person name="Khalil A.B."/>
            <person name="Sivakumar N."/>
        </authorList>
    </citation>
    <scope>NUCLEOTIDE SEQUENCE [LARGE SCALE GENOMIC DNA]</scope>
    <source>
        <strain evidence="9 10">AK1</strain>
    </source>
</reference>
<evidence type="ECO:0000313" key="10">
    <source>
        <dbReference type="Proteomes" id="UP000012081"/>
    </source>
</evidence>
<dbReference type="AlphaFoldDB" id="M8ECQ9"/>
<evidence type="ECO:0000313" key="9">
    <source>
        <dbReference type="EMBL" id="EMT53285.1"/>
    </source>
</evidence>
<evidence type="ECO:0000256" key="6">
    <source>
        <dbReference type="ARBA" id="ARBA00023134"/>
    </source>
</evidence>
<name>M8ECQ9_9BACL</name>
<keyword evidence="1" id="KW-0963">Cytoplasm</keyword>
<dbReference type="InterPro" id="IPR013482">
    <property type="entry name" value="Molybde_CF_guanTrfase"/>
</dbReference>
<dbReference type="GO" id="GO:0006777">
    <property type="term" value="P:Mo-molybdopterin cofactor biosynthetic process"/>
    <property type="evidence" value="ECO:0007669"/>
    <property type="project" value="UniProtKB-KW"/>
</dbReference>
<evidence type="ECO:0000256" key="1">
    <source>
        <dbReference type="ARBA" id="ARBA00022490"/>
    </source>
</evidence>
<dbReference type="InterPro" id="IPR025877">
    <property type="entry name" value="MobA-like_NTP_Trfase"/>
</dbReference>
<dbReference type="InterPro" id="IPR029044">
    <property type="entry name" value="Nucleotide-diphossugar_trans"/>
</dbReference>
<feature type="domain" description="MobA-like NTP transferase" evidence="8">
    <location>
        <begin position="1"/>
        <end position="150"/>
    </location>
</feature>
<organism evidence="9 10">
    <name type="scientific">Brevibacillus borstelensis AK1</name>
    <dbReference type="NCBI Taxonomy" id="1300222"/>
    <lineage>
        <taxon>Bacteria</taxon>
        <taxon>Bacillati</taxon>
        <taxon>Bacillota</taxon>
        <taxon>Bacilli</taxon>
        <taxon>Bacillales</taxon>
        <taxon>Paenibacillaceae</taxon>
        <taxon>Brevibacillus</taxon>
    </lineage>
</organism>
<dbReference type="GO" id="GO:0016779">
    <property type="term" value="F:nucleotidyltransferase activity"/>
    <property type="evidence" value="ECO:0007669"/>
    <property type="project" value="UniProtKB-ARBA"/>
</dbReference>